<evidence type="ECO:0000313" key="6">
    <source>
        <dbReference type="Proteomes" id="UP000676194"/>
    </source>
</evidence>
<keyword evidence="6" id="KW-1185">Reference proteome</keyword>
<dbReference type="SUPFAM" id="SSF56300">
    <property type="entry name" value="Metallo-dependent phosphatases"/>
    <property type="match status" value="1"/>
</dbReference>
<dbReference type="InterPro" id="IPR023155">
    <property type="entry name" value="Cyt_c-552/4"/>
</dbReference>
<evidence type="ECO:0000313" key="5">
    <source>
        <dbReference type="EMBL" id="QVL33711.1"/>
    </source>
</evidence>
<dbReference type="PROSITE" id="PS51007">
    <property type="entry name" value="CYTC"/>
    <property type="match status" value="1"/>
</dbReference>
<dbReference type="GO" id="GO:0020037">
    <property type="term" value="F:heme binding"/>
    <property type="evidence" value="ECO:0007669"/>
    <property type="project" value="InterPro"/>
</dbReference>
<dbReference type="Pfam" id="PF13435">
    <property type="entry name" value="Cytochrome_C554"/>
    <property type="match status" value="1"/>
</dbReference>
<evidence type="ECO:0000256" key="2">
    <source>
        <dbReference type="ARBA" id="ARBA00023004"/>
    </source>
</evidence>
<organism evidence="5 6">
    <name type="scientific">Telmatocola sphagniphila</name>
    <dbReference type="NCBI Taxonomy" id="1123043"/>
    <lineage>
        <taxon>Bacteria</taxon>
        <taxon>Pseudomonadati</taxon>
        <taxon>Planctomycetota</taxon>
        <taxon>Planctomycetia</taxon>
        <taxon>Gemmatales</taxon>
        <taxon>Gemmataceae</taxon>
    </lineage>
</organism>
<proteinExistence type="predicted"/>
<dbReference type="Gene3D" id="3.60.21.10">
    <property type="match status" value="1"/>
</dbReference>
<dbReference type="Proteomes" id="UP000676194">
    <property type="component" value="Chromosome"/>
</dbReference>
<reference evidence="5" key="1">
    <citation type="submission" date="2021-05" db="EMBL/GenBank/DDBJ databases">
        <title>Complete genome sequence of the cellulolytic planctomycete Telmatocola sphagniphila SP2T and characterization of the first cellulase from planctomycetes.</title>
        <authorList>
            <person name="Rakitin A.L."/>
            <person name="Beletsky A.V."/>
            <person name="Naumoff D.G."/>
            <person name="Kulichevskaya I.S."/>
            <person name="Mardanov A.V."/>
            <person name="Ravin N.V."/>
            <person name="Dedysh S.N."/>
        </authorList>
    </citation>
    <scope>NUCLEOTIDE SEQUENCE</scope>
    <source>
        <strain evidence="5">SP2T</strain>
    </source>
</reference>
<evidence type="ECO:0000259" key="4">
    <source>
        <dbReference type="PROSITE" id="PS51007"/>
    </source>
</evidence>
<name>A0A8E6B9N7_9BACT</name>
<keyword evidence="1 3" id="KW-0479">Metal-binding</keyword>
<gene>
    <name evidence="5" type="ORF">KIH39_07330</name>
</gene>
<evidence type="ECO:0000256" key="3">
    <source>
        <dbReference type="PROSITE-ProRule" id="PRU00433"/>
    </source>
</evidence>
<dbReference type="RefSeq" id="WP_213498657.1">
    <property type="nucleotide sequence ID" value="NZ_CP074694.1"/>
</dbReference>
<sequence length="596" mass="65932">MRDSDLNQPRLQRSRRLTISLLLMITGLLSALAFGIVNITSGESTLAAGEVSDPPDITKQQLFLNWPEAKPDLVLVITGQTHAYLQKCGCSDPQKGGLERRYNFIESLKAKGWPVMPIDLGGITDDRDHVKRPIIKEQALLKYTTTMQSMKIMDYKAVGIGKEEISLPLQEGLAAYTLQPNNQFPEVLSLNMGIANFPPGILTPLNVYKKAEVNVGVTSLIGKNLMPQIQTLDSRIEFVQGGRANPKLVQDAVKEMDKKKADVKVLLFNDSDDVTKINTPQYTSSLKLAEVVAKAIPNMFDVIVCRSDEAVPPAIPTMVENTMLIQVGHRGQQVGVVGIYKQKNGPPKLYYQLAILMPEYETAKGKDESNPTLAVLQKYADEVKKSNFLAQYPKVAHPVQLQLRTAAYAGSASCQACHPQQWQQYIKLNENGRAHSIAYSALEKAVRPTGRNYDPDCIVCHTVGFEYKTGFSDAVKQPQLLNVGCENCHGPASEHVAEETKIAAGQKIPRVALEYLTPWKTNGVGSMPSLEKIKKIADGASLSDVLTAQEYKVFMRVDQMCMKCHDIDNDPHYQLEKYWPKVAHTFKPAPAKTSAP</sequence>
<dbReference type="InterPro" id="IPR029052">
    <property type="entry name" value="Metallo-depent_PP-like"/>
</dbReference>
<dbReference type="Gene3D" id="1.10.1130.10">
    <property type="entry name" value="Flavocytochrome C3, Chain A"/>
    <property type="match status" value="1"/>
</dbReference>
<dbReference type="GO" id="GO:0046872">
    <property type="term" value="F:metal ion binding"/>
    <property type="evidence" value="ECO:0007669"/>
    <property type="project" value="UniProtKB-KW"/>
</dbReference>
<dbReference type="GO" id="GO:0009055">
    <property type="term" value="F:electron transfer activity"/>
    <property type="evidence" value="ECO:0007669"/>
    <property type="project" value="InterPro"/>
</dbReference>
<dbReference type="SUPFAM" id="SSF48695">
    <property type="entry name" value="Multiheme cytochromes"/>
    <property type="match status" value="1"/>
</dbReference>
<feature type="domain" description="Cytochrome c" evidence="4">
    <location>
        <begin position="472"/>
        <end position="550"/>
    </location>
</feature>
<dbReference type="EMBL" id="CP074694">
    <property type="protein sequence ID" value="QVL33711.1"/>
    <property type="molecule type" value="Genomic_DNA"/>
</dbReference>
<dbReference type="InterPro" id="IPR009056">
    <property type="entry name" value="Cyt_c-like_dom"/>
</dbReference>
<keyword evidence="2 3" id="KW-0408">Iron</keyword>
<dbReference type="KEGG" id="tsph:KIH39_07330"/>
<evidence type="ECO:0000256" key="1">
    <source>
        <dbReference type="ARBA" id="ARBA00022723"/>
    </source>
</evidence>
<dbReference type="InterPro" id="IPR036280">
    <property type="entry name" value="Multihaem_cyt_sf"/>
</dbReference>
<accession>A0A8E6B9N7</accession>
<dbReference type="AlphaFoldDB" id="A0A8E6B9N7"/>
<protein>
    <recommendedName>
        <fullName evidence="4">Cytochrome c domain-containing protein</fullName>
    </recommendedName>
</protein>
<keyword evidence="3" id="KW-0349">Heme</keyword>